<organism evidence="6 7">
    <name type="scientific">Candidatus Shapirobacteria bacterium CG_4_10_14_0_2_um_filter_40_12</name>
    <dbReference type="NCBI Taxonomy" id="1974871"/>
    <lineage>
        <taxon>Bacteria</taxon>
        <taxon>Candidatus Shapironibacteriota</taxon>
    </lineage>
</organism>
<feature type="repeat" description="TPR" evidence="3">
    <location>
        <begin position="302"/>
        <end position="335"/>
    </location>
</feature>
<dbReference type="SMART" id="SM00028">
    <property type="entry name" value="TPR"/>
    <property type="match status" value="3"/>
</dbReference>
<keyword evidence="5" id="KW-0812">Transmembrane</keyword>
<evidence type="ECO:0000313" key="7">
    <source>
        <dbReference type="Proteomes" id="UP000229336"/>
    </source>
</evidence>
<feature type="region of interest" description="Disordered" evidence="4">
    <location>
        <begin position="383"/>
        <end position="436"/>
    </location>
</feature>
<evidence type="ECO:0000313" key="6">
    <source>
        <dbReference type="EMBL" id="PIZ60759.1"/>
    </source>
</evidence>
<keyword evidence="5" id="KW-0472">Membrane</keyword>
<evidence type="ECO:0000256" key="4">
    <source>
        <dbReference type="SAM" id="MobiDB-lite"/>
    </source>
</evidence>
<evidence type="ECO:0000256" key="3">
    <source>
        <dbReference type="PROSITE-ProRule" id="PRU00339"/>
    </source>
</evidence>
<reference evidence="7" key="1">
    <citation type="submission" date="2017-09" db="EMBL/GenBank/DDBJ databases">
        <title>Depth-based differentiation of microbial function through sediment-hosted aquifers and enrichment of novel symbionts in the deep terrestrial subsurface.</title>
        <authorList>
            <person name="Probst A.J."/>
            <person name="Ladd B."/>
            <person name="Jarett J.K."/>
            <person name="Geller-Mcgrath D.E."/>
            <person name="Sieber C.M.K."/>
            <person name="Emerson J.B."/>
            <person name="Anantharaman K."/>
            <person name="Thomas B.C."/>
            <person name="Malmstrom R."/>
            <person name="Stieglmeier M."/>
            <person name="Klingl A."/>
            <person name="Woyke T."/>
            <person name="Ryan C.M."/>
            <person name="Banfield J.F."/>
        </authorList>
    </citation>
    <scope>NUCLEOTIDE SEQUENCE [LARGE SCALE GENOMIC DNA]</scope>
</reference>
<feature type="compositionally biased region" description="Low complexity" evidence="4">
    <location>
        <begin position="389"/>
        <end position="406"/>
    </location>
</feature>
<dbReference type="PANTHER" id="PTHR44943:SF8">
    <property type="entry name" value="TPR REPEAT-CONTAINING PROTEIN MJ0263"/>
    <property type="match status" value="1"/>
</dbReference>
<protein>
    <submittedName>
        <fullName evidence="6">Uncharacterized protein</fullName>
    </submittedName>
</protein>
<proteinExistence type="predicted"/>
<dbReference type="PANTHER" id="PTHR44943">
    <property type="entry name" value="CELLULOSE SYNTHASE OPERON PROTEIN C"/>
    <property type="match status" value="1"/>
</dbReference>
<dbReference type="AlphaFoldDB" id="A0A2M7TTX0"/>
<evidence type="ECO:0000256" key="5">
    <source>
        <dbReference type="SAM" id="Phobius"/>
    </source>
</evidence>
<name>A0A2M7TTX0_9BACT</name>
<evidence type="ECO:0000256" key="2">
    <source>
        <dbReference type="ARBA" id="ARBA00022803"/>
    </source>
</evidence>
<comment type="caution">
    <text evidence="6">The sequence shown here is derived from an EMBL/GenBank/DDBJ whole genome shotgun (WGS) entry which is preliminary data.</text>
</comment>
<dbReference type="InterPro" id="IPR019734">
    <property type="entry name" value="TPR_rpt"/>
</dbReference>
<keyword evidence="1" id="KW-0677">Repeat</keyword>
<dbReference type="InterPro" id="IPR051685">
    <property type="entry name" value="Ycf3/AcsC/BcsC/TPR_MFPF"/>
</dbReference>
<feature type="transmembrane region" description="Helical" evidence="5">
    <location>
        <begin position="66"/>
        <end position="90"/>
    </location>
</feature>
<feature type="transmembrane region" description="Helical" evidence="5">
    <location>
        <begin position="150"/>
        <end position="171"/>
    </location>
</feature>
<accession>A0A2M7TTX0</accession>
<sequence>MYKLFKTGWGALDLRSSWMIAVEALKQKPLTGSGVGNFLEAFYWWRPVQFNSSLAWANVYQWSGSWLLQIWTELGLVGLMAWVFVWWQGWKGQIERKNKIKVMILGLVLLILPFSLVGLWLWLWLTAGSDGGKTKEVGASFKVGEGGVNAAPAAVLVLIIIGVAVGGYWWIRILLGEIYFRQSLVAASKNDGGQTYNLQIKAISQNVNYAEYRRAYSQTNIALAQSMLSNKDISEEDKQKAVVLIQQAVREAKAAVALDNQNPLYWTNLAVIYKQLIGLVDGSTDWGIQAYSQAIVLDPINPALRLDFGGLLYAMGRFDEADRLFEQAVTLKNDFANGWYNWANAAKQQKKLTEAVARLSQALSLVSPESGDYEKASGELATWKKELEASSPTTTGTTPETLKLPEAIPSGVKGKVSVPKTGLEPPAEKVVPTPTQ</sequence>
<dbReference type="SUPFAM" id="SSF48452">
    <property type="entry name" value="TPR-like"/>
    <property type="match status" value="1"/>
</dbReference>
<dbReference type="InterPro" id="IPR011990">
    <property type="entry name" value="TPR-like_helical_dom_sf"/>
</dbReference>
<dbReference type="PROSITE" id="PS50005">
    <property type="entry name" value="TPR"/>
    <property type="match status" value="1"/>
</dbReference>
<dbReference type="Gene3D" id="1.25.40.10">
    <property type="entry name" value="Tetratricopeptide repeat domain"/>
    <property type="match status" value="2"/>
</dbReference>
<dbReference type="EMBL" id="PFNX01000022">
    <property type="protein sequence ID" value="PIZ60759.1"/>
    <property type="molecule type" value="Genomic_DNA"/>
</dbReference>
<dbReference type="Proteomes" id="UP000229336">
    <property type="component" value="Unassembled WGS sequence"/>
</dbReference>
<gene>
    <name evidence="6" type="ORF">COY20_00865</name>
</gene>
<feature type="transmembrane region" description="Helical" evidence="5">
    <location>
        <begin position="102"/>
        <end position="125"/>
    </location>
</feature>
<evidence type="ECO:0000256" key="1">
    <source>
        <dbReference type="ARBA" id="ARBA00022737"/>
    </source>
</evidence>
<keyword evidence="5" id="KW-1133">Transmembrane helix</keyword>
<keyword evidence="2 3" id="KW-0802">TPR repeat</keyword>